<keyword evidence="5" id="KW-0902">Two-component regulatory system</keyword>
<dbReference type="CDD" id="cd00082">
    <property type="entry name" value="HisKA"/>
    <property type="match status" value="1"/>
</dbReference>
<dbReference type="SUPFAM" id="SSF55874">
    <property type="entry name" value="ATPase domain of HSP90 chaperone/DNA topoisomerase II/histidine kinase"/>
    <property type="match status" value="1"/>
</dbReference>
<evidence type="ECO:0000259" key="9">
    <source>
        <dbReference type="PROSITE" id="PS50113"/>
    </source>
</evidence>
<gene>
    <name evidence="10" type="ORF">C442_02177</name>
</gene>
<evidence type="ECO:0000259" key="8">
    <source>
        <dbReference type="PROSITE" id="PS50112"/>
    </source>
</evidence>
<feature type="domain" description="PAC" evidence="9">
    <location>
        <begin position="105"/>
        <end position="157"/>
    </location>
</feature>
<feature type="compositionally biased region" description="Low complexity" evidence="6">
    <location>
        <begin position="17"/>
        <end position="29"/>
    </location>
</feature>
<evidence type="ECO:0000256" key="2">
    <source>
        <dbReference type="ARBA" id="ARBA00012438"/>
    </source>
</evidence>
<dbReference type="NCBIfam" id="TIGR00229">
    <property type="entry name" value="sensory_box"/>
    <property type="match status" value="1"/>
</dbReference>
<dbReference type="InterPro" id="IPR036097">
    <property type="entry name" value="HisK_dim/P_sf"/>
</dbReference>
<reference evidence="10 11" key="1">
    <citation type="journal article" date="2014" name="PLoS Genet.">
        <title>Phylogenetically driven sequencing of extremely halophilic archaea reveals strategies for static and dynamic osmo-response.</title>
        <authorList>
            <person name="Becker E.A."/>
            <person name="Seitzer P.M."/>
            <person name="Tritt A."/>
            <person name="Larsen D."/>
            <person name="Krusor M."/>
            <person name="Yao A.I."/>
            <person name="Wu D."/>
            <person name="Madern D."/>
            <person name="Eisen J.A."/>
            <person name="Darling A.E."/>
            <person name="Facciotti M.T."/>
        </authorList>
    </citation>
    <scope>NUCLEOTIDE SEQUENCE [LARGE SCALE GENOMIC DNA]</scope>
    <source>
        <strain evidence="10 11">JCM 13557</strain>
    </source>
</reference>
<dbReference type="Pfam" id="PF13426">
    <property type="entry name" value="PAS_9"/>
    <property type="match status" value="1"/>
</dbReference>
<feature type="region of interest" description="Disordered" evidence="6">
    <location>
        <begin position="17"/>
        <end position="37"/>
    </location>
</feature>
<dbReference type="SUPFAM" id="SSF55785">
    <property type="entry name" value="PYP-like sensor domain (PAS domain)"/>
    <property type="match status" value="1"/>
</dbReference>
<sequence>MLCESALACSKQVRLMDTTPSDSSSDQQTANSDASVSERLIEGLSSHAVFMLDADGTITTWPDPAATLYGYDRDAAVGHHVDMLFADPEEMETTVESLLAEAVDEPIETQHWHRQADGSVFWATLSLSPLEDGESEGFVAVSQDTTEKHQYDKMLERQNDRLKEFTDILAHDLRSPLSVISSRVHLARETGDEEHLDALEETSDRMARLVDDLLSVAKQGNVVTDPETTNVKDVVDTAWEGAGGTTERATLHYDHVGPVSADADRLIELFENLFQNSIRHGDGAVIVRVGPLDHGFYVEDDGPGIPADNQDDVFDHGFTTAEDGSGYGLSIVRTIAGAHGWDILVTDSDTGGARFEITGVEFLD</sequence>
<dbReference type="InterPro" id="IPR050736">
    <property type="entry name" value="Sensor_HK_Regulatory"/>
</dbReference>
<dbReference type="AlphaFoldDB" id="M0KXX6"/>
<evidence type="ECO:0000313" key="11">
    <source>
        <dbReference type="Proteomes" id="UP000011623"/>
    </source>
</evidence>
<dbReference type="SMART" id="SM00388">
    <property type="entry name" value="HisKA"/>
    <property type="match status" value="1"/>
</dbReference>
<feature type="domain" description="PAS" evidence="8">
    <location>
        <begin position="33"/>
        <end position="106"/>
    </location>
</feature>
<dbReference type="Gene3D" id="3.30.565.10">
    <property type="entry name" value="Histidine kinase-like ATPase, C-terminal domain"/>
    <property type="match status" value="1"/>
</dbReference>
<dbReference type="PANTHER" id="PTHR43711:SF1">
    <property type="entry name" value="HISTIDINE KINASE 1"/>
    <property type="match status" value="1"/>
</dbReference>
<dbReference type="PATRIC" id="fig|1227452.3.peg.445"/>
<dbReference type="InterPro" id="IPR000700">
    <property type="entry name" value="PAS-assoc_C"/>
</dbReference>
<dbReference type="InterPro" id="IPR035965">
    <property type="entry name" value="PAS-like_dom_sf"/>
</dbReference>
<dbReference type="Proteomes" id="UP000011623">
    <property type="component" value="Unassembled WGS sequence"/>
</dbReference>
<evidence type="ECO:0000256" key="3">
    <source>
        <dbReference type="ARBA" id="ARBA00022679"/>
    </source>
</evidence>
<dbReference type="SMART" id="SM00387">
    <property type="entry name" value="HATPase_c"/>
    <property type="match status" value="1"/>
</dbReference>
<accession>M0KXX6</accession>
<comment type="caution">
    <text evidence="10">The sequence shown here is derived from an EMBL/GenBank/DDBJ whole genome shotgun (WGS) entry which is preliminary data.</text>
</comment>
<evidence type="ECO:0000256" key="5">
    <source>
        <dbReference type="ARBA" id="ARBA00023012"/>
    </source>
</evidence>
<evidence type="ECO:0000256" key="6">
    <source>
        <dbReference type="SAM" id="MobiDB-lite"/>
    </source>
</evidence>
<feature type="domain" description="Histidine kinase" evidence="7">
    <location>
        <begin position="168"/>
        <end position="358"/>
    </location>
</feature>
<evidence type="ECO:0000256" key="4">
    <source>
        <dbReference type="ARBA" id="ARBA00022777"/>
    </source>
</evidence>
<keyword evidence="3" id="KW-0808">Transferase</keyword>
<dbReference type="Pfam" id="PF02518">
    <property type="entry name" value="HATPase_c"/>
    <property type="match status" value="1"/>
</dbReference>
<dbReference type="Pfam" id="PF00512">
    <property type="entry name" value="HisKA"/>
    <property type="match status" value="1"/>
</dbReference>
<comment type="catalytic activity">
    <reaction evidence="1">
        <text>ATP + protein L-histidine = ADP + protein N-phospho-L-histidine.</text>
        <dbReference type="EC" id="2.7.13.3"/>
    </reaction>
</comment>
<evidence type="ECO:0000259" key="7">
    <source>
        <dbReference type="PROSITE" id="PS50109"/>
    </source>
</evidence>
<name>M0KXX6_9EURY</name>
<organism evidence="10 11">
    <name type="scientific">Haloarcula amylolytica JCM 13557</name>
    <dbReference type="NCBI Taxonomy" id="1227452"/>
    <lineage>
        <taxon>Archaea</taxon>
        <taxon>Methanobacteriati</taxon>
        <taxon>Methanobacteriota</taxon>
        <taxon>Stenosarchaea group</taxon>
        <taxon>Halobacteria</taxon>
        <taxon>Halobacteriales</taxon>
        <taxon>Haloarculaceae</taxon>
        <taxon>Haloarcula</taxon>
    </lineage>
</organism>
<keyword evidence="4 10" id="KW-0418">Kinase</keyword>
<dbReference type="InterPro" id="IPR000014">
    <property type="entry name" value="PAS"/>
</dbReference>
<evidence type="ECO:0000313" key="10">
    <source>
        <dbReference type="EMBL" id="EMA26116.1"/>
    </source>
</evidence>
<dbReference type="SUPFAM" id="SSF47384">
    <property type="entry name" value="Homodimeric domain of signal transducing histidine kinase"/>
    <property type="match status" value="1"/>
</dbReference>
<dbReference type="PANTHER" id="PTHR43711">
    <property type="entry name" value="TWO-COMPONENT HISTIDINE KINASE"/>
    <property type="match status" value="1"/>
</dbReference>
<dbReference type="InterPro" id="IPR036890">
    <property type="entry name" value="HATPase_C_sf"/>
</dbReference>
<keyword evidence="11" id="KW-1185">Reference proteome</keyword>
<dbReference type="Gene3D" id="3.30.450.20">
    <property type="entry name" value="PAS domain"/>
    <property type="match status" value="1"/>
</dbReference>
<dbReference type="EC" id="2.7.13.3" evidence="2"/>
<dbReference type="CDD" id="cd00130">
    <property type="entry name" value="PAS"/>
    <property type="match status" value="1"/>
</dbReference>
<dbReference type="InterPro" id="IPR003594">
    <property type="entry name" value="HATPase_dom"/>
</dbReference>
<evidence type="ECO:0000256" key="1">
    <source>
        <dbReference type="ARBA" id="ARBA00000085"/>
    </source>
</evidence>
<dbReference type="EMBL" id="AOLW01000006">
    <property type="protein sequence ID" value="EMA26116.1"/>
    <property type="molecule type" value="Genomic_DNA"/>
</dbReference>
<dbReference type="InterPro" id="IPR005467">
    <property type="entry name" value="His_kinase_dom"/>
</dbReference>
<dbReference type="GO" id="GO:0000155">
    <property type="term" value="F:phosphorelay sensor kinase activity"/>
    <property type="evidence" value="ECO:0007669"/>
    <property type="project" value="InterPro"/>
</dbReference>
<dbReference type="PROSITE" id="PS50113">
    <property type="entry name" value="PAC"/>
    <property type="match status" value="1"/>
</dbReference>
<dbReference type="CDD" id="cd00075">
    <property type="entry name" value="HATPase"/>
    <property type="match status" value="1"/>
</dbReference>
<protein>
    <recommendedName>
        <fullName evidence="2">histidine kinase</fullName>
        <ecNumber evidence="2">2.7.13.3</ecNumber>
    </recommendedName>
</protein>
<dbReference type="InterPro" id="IPR003661">
    <property type="entry name" value="HisK_dim/P_dom"/>
</dbReference>
<dbReference type="PROSITE" id="PS50112">
    <property type="entry name" value="PAS"/>
    <property type="match status" value="1"/>
</dbReference>
<dbReference type="Gene3D" id="1.10.287.130">
    <property type="match status" value="1"/>
</dbReference>
<proteinExistence type="predicted"/>
<dbReference type="PROSITE" id="PS50109">
    <property type="entry name" value="HIS_KIN"/>
    <property type="match status" value="1"/>
</dbReference>